<evidence type="ECO:0000256" key="1">
    <source>
        <dbReference type="SAM" id="Phobius"/>
    </source>
</evidence>
<dbReference type="InterPro" id="IPR011008">
    <property type="entry name" value="Dimeric_a/b-barrel"/>
</dbReference>
<feature type="domain" description="ABM" evidence="2">
    <location>
        <begin position="10"/>
        <end position="99"/>
    </location>
</feature>
<organism evidence="3 4">
    <name type="scientific">Janibacter melonis</name>
    <dbReference type="NCBI Taxonomy" id="262209"/>
    <lineage>
        <taxon>Bacteria</taxon>
        <taxon>Bacillati</taxon>
        <taxon>Actinomycetota</taxon>
        <taxon>Actinomycetes</taxon>
        <taxon>Micrococcales</taxon>
        <taxon>Intrasporangiaceae</taxon>
        <taxon>Janibacter</taxon>
    </lineage>
</organism>
<dbReference type="InterPro" id="IPR007138">
    <property type="entry name" value="ABM_dom"/>
</dbReference>
<feature type="transmembrane region" description="Helical" evidence="1">
    <location>
        <begin position="124"/>
        <end position="148"/>
    </location>
</feature>
<accession>A0A176QFN8</accession>
<protein>
    <recommendedName>
        <fullName evidence="2">ABM domain-containing protein</fullName>
    </recommendedName>
</protein>
<evidence type="ECO:0000259" key="2">
    <source>
        <dbReference type="PROSITE" id="PS51725"/>
    </source>
</evidence>
<dbReference type="Gene3D" id="3.30.70.100">
    <property type="match status" value="1"/>
</dbReference>
<evidence type="ECO:0000313" key="3">
    <source>
        <dbReference type="EMBL" id="OAB88481.1"/>
    </source>
</evidence>
<name>A0A176QFN8_9MICO</name>
<dbReference type="Pfam" id="PF03992">
    <property type="entry name" value="ABM"/>
    <property type="match status" value="1"/>
</dbReference>
<proteinExistence type="predicted"/>
<feature type="transmembrane region" description="Helical" evidence="1">
    <location>
        <begin position="154"/>
        <end position="174"/>
    </location>
</feature>
<dbReference type="PANTHER" id="PTHR40057">
    <property type="entry name" value="SLR1162 PROTEIN"/>
    <property type="match status" value="1"/>
</dbReference>
<evidence type="ECO:0000313" key="4">
    <source>
        <dbReference type="Proteomes" id="UP000076976"/>
    </source>
</evidence>
<reference evidence="3 4" key="1">
    <citation type="submission" date="2016-01" db="EMBL/GenBank/DDBJ databases">
        <title>Janibacter melonis strain CD11_4 genome sequencing and assembly.</title>
        <authorList>
            <person name="Nair G.R."/>
            <person name="Kaur G."/>
            <person name="Chander A.M."/>
            <person name="Mayilraj S."/>
        </authorList>
    </citation>
    <scope>NUCLEOTIDE SEQUENCE [LARGE SCALE GENOMIC DNA]</scope>
    <source>
        <strain evidence="3 4">CD11-4</strain>
    </source>
</reference>
<keyword evidence="1" id="KW-0472">Membrane</keyword>
<dbReference type="PANTHER" id="PTHR40057:SF1">
    <property type="entry name" value="SLR1162 PROTEIN"/>
    <property type="match status" value="1"/>
</dbReference>
<keyword evidence="1" id="KW-1133">Transmembrane helix</keyword>
<dbReference type="EMBL" id="LQZG01000001">
    <property type="protein sequence ID" value="OAB88481.1"/>
    <property type="molecule type" value="Genomic_DNA"/>
</dbReference>
<keyword evidence="4" id="KW-1185">Reference proteome</keyword>
<dbReference type="PROSITE" id="PS51725">
    <property type="entry name" value="ABM"/>
    <property type="match status" value="1"/>
</dbReference>
<comment type="caution">
    <text evidence="3">The sequence shown here is derived from an EMBL/GenBank/DDBJ whole genome shotgun (WGS) entry which is preliminary data.</text>
</comment>
<dbReference type="RefSeq" id="WP_068270348.1">
    <property type="nucleotide sequence ID" value="NZ_LQZG01000001.1"/>
</dbReference>
<dbReference type="Proteomes" id="UP000076976">
    <property type="component" value="Unassembled WGS sequence"/>
</dbReference>
<gene>
    <name evidence="3" type="ORF">AWH69_01330</name>
</gene>
<dbReference type="STRING" id="262209.AWH69_01330"/>
<dbReference type="InterPro" id="IPR038762">
    <property type="entry name" value="ABM_predict"/>
</dbReference>
<sequence>MSVPAPHQPVIRVARRRAKPGCAAAYEALVGGMLGDVRQVPGFIGAEVIPPSTQGGEHQTILRFEDDEGLAAWDASPVRHEWHARLAAVAEGDPDYQVLTGLEAWFARPEVPGHKPPLRWKMAVVTWCGIFPTVALLQLVLNPLIAALPFVPRVAIFTVFVVAIVTYVVMPQLVRLFRPWLARR</sequence>
<dbReference type="AlphaFoldDB" id="A0A176QFN8"/>
<keyword evidence="1" id="KW-0812">Transmembrane</keyword>
<dbReference type="SUPFAM" id="SSF54909">
    <property type="entry name" value="Dimeric alpha+beta barrel"/>
    <property type="match status" value="1"/>
</dbReference>